<feature type="transmembrane region" description="Helical" evidence="2">
    <location>
        <begin position="239"/>
        <end position="261"/>
    </location>
</feature>
<dbReference type="OMA" id="SFLICER"/>
<dbReference type="EMBL" id="DS469513">
    <property type="protein sequence ID" value="EDO48520.1"/>
    <property type="molecule type" value="Genomic_DNA"/>
</dbReference>
<comment type="subcellular location">
    <subcellularLocation>
        <location evidence="1">Membrane</location>
        <topology evidence="1">Multi-pass membrane protein</topology>
    </subcellularLocation>
</comment>
<sequence>MACFDVPCVERLHIPKVTTYREPDSLYSWVVLACAFAIVWLVGGIGFSFGVVLPQFITEFNESRQNGALIGSIGIAFTLGESLLSSHLCMRYSCRLIAALGHVLCAAGFLLSSTAPSLPVLFVTHSFLVGSGTCFIVSPSFLICERYFKKRRSLAIGAISAGVGLGVMTWGPLSQQIINRLGWRGFYRLTAGLFAGSIFLTLSFDPRIGKRPEPDAEAPARRGLLEILRDLSAWKYRPYTLSVISVCIASFGHYSVIIHLMKFSSDEIGLSADKASRLYIASGMATVFARLVAGRICDLRSVRPIYVNLIAELCSGVVTLCSPLASSYTHLIILIACYGLADGAFRTTINILFMQTAKPDPVKVASAYGGGMMMTAIPTAAGPALAGMLADRSGSYRVAFFVSGGITLLSTLAYLPEIYKDIQVICKAKQQGPEDRLDSVFDNPTCTDYEVTPL</sequence>
<dbReference type="InterPro" id="IPR050327">
    <property type="entry name" value="Proton-linked_MCT"/>
</dbReference>
<dbReference type="CDD" id="cd17352">
    <property type="entry name" value="MFS_MCT_SLC16"/>
    <property type="match status" value="1"/>
</dbReference>
<dbReference type="PANTHER" id="PTHR11360">
    <property type="entry name" value="MONOCARBOXYLATE TRANSPORTER"/>
    <property type="match status" value="1"/>
</dbReference>
<dbReference type="eggNOG" id="KOG2504">
    <property type="taxonomic scope" value="Eukaryota"/>
</dbReference>
<feature type="transmembrane region" description="Helical" evidence="2">
    <location>
        <begin position="305"/>
        <end position="325"/>
    </location>
</feature>
<keyword evidence="2" id="KW-0472">Membrane</keyword>
<keyword evidence="2" id="KW-0812">Transmembrane</keyword>
<feature type="transmembrane region" description="Helical" evidence="2">
    <location>
        <begin position="331"/>
        <end position="353"/>
    </location>
</feature>
<dbReference type="InterPro" id="IPR036259">
    <property type="entry name" value="MFS_trans_sf"/>
</dbReference>
<feature type="transmembrane region" description="Helical" evidence="2">
    <location>
        <begin position="96"/>
        <end position="115"/>
    </location>
</feature>
<dbReference type="Proteomes" id="UP000001593">
    <property type="component" value="Unassembled WGS sequence"/>
</dbReference>
<feature type="transmembrane region" description="Helical" evidence="2">
    <location>
        <begin position="365"/>
        <end position="390"/>
    </location>
</feature>
<dbReference type="SUPFAM" id="SSF103473">
    <property type="entry name" value="MFS general substrate transporter"/>
    <property type="match status" value="1"/>
</dbReference>
<dbReference type="AlphaFoldDB" id="A7RJ56"/>
<dbReference type="Pfam" id="PF07690">
    <property type="entry name" value="MFS_1"/>
    <property type="match status" value="1"/>
</dbReference>
<dbReference type="HOGENOM" id="CLU_001265_59_1_1"/>
<evidence type="ECO:0000313" key="5">
    <source>
        <dbReference type="Proteomes" id="UP000001593"/>
    </source>
</evidence>
<evidence type="ECO:0000256" key="1">
    <source>
        <dbReference type="ARBA" id="ARBA00004141"/>
    </source>
</evidence>
<feature type="domain" description="Major facilitator superfamily (MFS) profile" evidence="3">
    <location>
        <begin position="30"/>
        <end position="422"/>
    </location>
</feature>
<feature type="transmembrane region" description="Helical" evidence="2">
    <location>
        <begin position="67"/>
        <end position="84"/>
    </location>
</feature>
<feature type="transmembrane region" description="Helical" evidence="2">
    <location>
        <begin position="185"/>
        <end position="204"/>
    </location>
</feature>
<feature type="transmembrane region" description="Helical" evidence="2">
    <location>
        <begin position="26"/>
        <end position="47"/>
    </location>
</feature>
<protein>
    <recommendedName>
        <fullName evidence="3">Major facilitator superfamily (MFS) profile domain-containing protein</fullName>
    </recommendedName>
</protein>
<dbReference type="InParanoid" id="A7RJ56"/>
<proteinExistence type="predicted"/>
<name>A7RJ56_NEMVE</name>
<evidence type="ECO:0000259" key="3">
    <source>
        <dbReference type="PROSITE" id="PS50850"/>
    </source>
</evidence>
<gene>
    <name evidence="4" type="ORF">NEMVEDRAFT_v1g238678</name>
</gene>
<keyword evidence="5" id="KW-1185">Reference proteome</keyword>
<keyword evidence="2" id="KW-1133">Transmembrane helix</keyword>
<feature type="transmembrane region" description="Helical" evidence="2">
    <location>
        <begin position="154"/>
        <end position="173"/>
    </location>
</feature>
<dbReference type="Gene3D" id="1.20.1250.20">
    <property type="entry name" value="MFS general substrate transporter like domains"/>
    <property type="match status" value="1"/>
</dbReference>
<reference evidence="4 5" key="1">
    <citation type="journal article" date="2007" name="Science">
        <title>Sea anemone genome reveals ancestral eumetazoan gene repertoire and genomic organization.</title>
        <authorList>
            <person name="Putnam N.H."/>
            <person name="Srivastava M."/>
            <person name="Hellsten U."/>
            <person name="Dirks B."/>
            <person name="Chapman J."/>
            <person name="Salamov A."/>
            <person name="Terry A."/>
            <person name="Shapiro H."/>
            <person name="Lindquist E."/>
            <person name="Kapitonov V.V."/>
            <person name="Jurka J."/>
            <person name="Genikhovich G."/>
            <person name="Grigoriev I.V."/>
            <person name="Lucas S.M."/>
            <person name="Steele R.E."/>
            <person name="Finnerty J.R."/>
            <person name="Technau U."/>
            <person name="Martindale M.Q."/>
            <person name="Rokhsar D.S."/>
        </authorList>
    </citation>
    <scope>NUCLEOTIDE SEQUENCE [LARGE SCALE GENOMIC DNA]</scope>
    <source>
        <strain evidence="5">CH2 X CH6</strain>
    </source>
</reference>
<dbReference type="GO" id="GO:0005886">
    <property type="term" value="C:plasma membrane"/>
    <property type="evidence" value="ECO:0000318"/>
    <property type="project" value="GO_Central"/>
</dbReference>
<evidence type="ECO:0000313" key="4">
    <source>
        <dbReference type="EMBL" id="EDO48520.1"/>
    </source>
</evidence>
<dbReference type="OrthoDB" id="6499973at2759"/>
<feature type="transmembrane region" description="Helical" evidence="2">
    <location>
        <begin position="121"/>
        <end position="142"/>
    </location>
</feature>
<evidence type="ECO:0000256" key="2">
    <source>
        <dbReference type="SAM" id="Phobius"/>
    </source>
</evidence>
<accession>A7RJ56</accession>
<dbReference type="PhylomeDB" id="A7RJ56"/>
<feature type="transmembrane region" description="Helical" evidence="2">
    <location>
        <begin position="276"/>
        <end position="293"/>
    </location>
</feature>
<feature type="transmembrane region" description="Helical" evidence="2">
    <location>
        <begin position="396"/>
        <end position="415"/>
    </location>
</feature>
<dbReference type="PANTHER" id="PTHR11360:SF251">
    <property type="entry name" value="MAJOR FACILITATOR SUPERFAMILY (MFS) PROFILE DOMAIN-CONTAINING PROTEIN"/>
    <property type="match status" value="1"/>
</dbReference>
<dbReference type="PROSITE" id="PS50850">
    <property type="entry name" value="MFS"/>
    <property type="match status" value="1"/>
</dbReference>
<dbReference type="InterPro" id="IPR011701">
    <property type="entry name" value="MFS"/>
</dbReference>
<dbReference type="InterPro" id="IPR020846">
    <property type="entry name" value="MFS_dom"/>
</dbReference>
<dbReference type="GO" id="GO:0022857">
    <property type="term" value="F:transmembrane transporter activity"/>
    <property type="evidence" value="ECO:0000318"/>
    <property type="project" value="GO_Central"/>
</dbReference>
<dbReference type="KEGG" id="nve:5520868"/>
<organism evidence="4 5">
    <name type="scientific">Nematostella vectensis</name>
    <name type="common">Starlet sea anemone</name>
    <dbReference type="NCBI Taxonomy" id="45351"/>
    <lineage>
        <taxon>Eukaryota</taxon>
        <taxon>Metazoa</taxon>
        <taxon>Cnidaria</taxon>
        <taxon>Anthozoa</taxon>
        <taxon>Hexacorallia</taxon>
        <taxon>Actiniaria</taxon>
        <taxon>Edwardsiidae</taxon>
        <taxon>Nematostella</taxon>
    </lineage>
</organism>